<evidence type="ECO:0000313" key="1">
    <source>
        <dbReference type="EMBL" id="MFD1646793.1"/>
    </source>
</evidence>
<dbReference type="EMBL" id="JBHUDO010000003">
    <property type="protein sequence ID" value="MFD1646793.1"/>
    <property type="molecule type" value="Genomic_DNA"/>
</dbReference>
<dbReference type="RefSeq" id="WP_256401131.1">
    <property type="nucleotide sequence ID" value="NZ_JANHJR010000003.1"/>
</dbReference>
<name>A0ABD6DNX2_9EURY</name>
<dbReference type="AlphaFoldDB" id="A0ABD6DNX2"/>
<gene>
    <name evidence="1" type="ORF">ACFSBL_13970</name>
</gene>
<dbReference type="Proteomes" id="UP001597034">
    <property type="component" value="Unassembled WGS sequence"/>
</dbReference>
<keyword evidence="2" id="KW-1185">Reference proteome</keyword>
<accession>A0ABD6DNX2</accession>
<protein>
    <recommendedName>
        <fullName evidence="3">Tat (Twin-arginine translocation) pathway signal sequence</fullName>
    </recommendedName>
</protein>
<dbReference type="PROSITE" id="PS51257">
    <property type="entry name" value="PROKAR_LIPOPROTEIN"/>
    <property type="match status" value="1"/>
</dbReference>
<sequence length="139" mass="15447">MVQLSRRALLRASALPVAVGVGGCFGFFESYPPTDLLVVNGDDASRPLWVRVTDTEGTTLFEETYTVPANGRLEREDIVDTGPIRVFAYSDEDETAVPADAWFDFEGCRQARPVITIRESHVSRIGKQDTCRPTESTYE</sequence>
<organism evidence="1 2">
    <name type="scientific">Haloarchaeobius litoreus</name>
    <dbReference type="NCBI Taxonomy" id="755306"/>
    <lineage>
        <taxon>Archaea</taxon>
        <taxon>Methanobacteriati</taxon>
        <taxon>Methanobacteriota</taxon>
        <taxon>Stenosarchaea group</taxon>
        <taxon>Halobacteria</taxon>
        <taxon>Halobacteriales</taxon>
        <taxon>Halorubellaceae</taxon>
        <taxon>Haloarchaeobius</taxon>
    </lineage>
</organism>
<reference evidence="1 2" key="1">
    <citation type="journal article" date="2019" name="Int. J. Syst. Evol. Microbiol.">
        <title>The Global Catalogue of Microorganisms (GCM) 10K type strain sequencing project: providing services to taxonomists for standard genome sequencing and annotation.</title>
        <authorList>
            <consortium name="The Broad Institute Genomics Platform"/>
            <consortium name="The Broad Institute Genome Sequencing Center for Infectious Disease"/>
            <person name="Wu L."/>
            <person name="Ma J."/>
        </authorList>
    </citation>
    <scope>NUCLEOTIDE SEQUENCE [LARGE SCALE GENOMIC DNA]</scope>
    <source>
        <strain evidence="1 2">CGMCC 1.10390</strain>
    </source>
</reference>
<evidence type="ECO:0000313" key="2">
    <source>
        <dbReference type="Proteomes" id="UP001597034"/>
    </source>
</evidence>
<proteinExistence type="predicted"/>
<comment type="caution">
    <text evidence="1">The sequence shown here is derived from an EMBL/GenBank/DDBJ whole genome shotgun (WGS) entry which is preliminary data.</text>
</comment>
<evidence type="ECO:0008006" key="3">
    <source>
        <dbReference type="Google" id="ProtNLM"/>
    </source>
</evidence>